<sequence>MSRPLTSTELRDLADSLLQPSALTEAGLIAGCLLIAWTVVRLARGTQVKPASILFGRRIVDGVLFPVLALVLAFIARGMLPTLGVPMAVFKLAIPILTSLVVIRLTVRVLTAAFPTSRVMRAIERTVSWLAWIGVVLWVTGVLPVVMEELDGIAWKMGSARISVRNVIEGSLSAVVVLVLALWISAAIEAQLIKGAVATNLSLRKIAANLVRAALLFIGLLMAMSAAGIDLTTLSVLGGALGVGLGFGLQKIAANYVSGFVILAERSLRIGDMVKVDNFEGRITDIRTRYTVIRSLGGRESIVPNEILITQRVENSSLADPRVLITSTVSIAYGTDVRALQPKLEEAIRRVPRVLEDPAPAVQLASFGNDGMDLNMHFWIGDPENGQGSVKSEVNLAVLDVLNAENIEIPYPQRVMHMVQSPAPKETP</sequence>
<keyword evidence="3" id="KW-1003">Cell membrane</keyword>
<dbReference type="PANTHER" id="PTHR30347">
    <property type="entry name" value="POTASSIUM CHANNEL RELATED"/>
    <property type="match status" value="1"/>
</dbReference>
<dbReference type="SUPFAM" id="SSF82689">
    <property type="entry name" value="Mechanosensitive channel protein MscS (YggB), C-terminal domain"/>
    <property type="match status" value="1"/>
</dbReference>
<evidence type="ECO:0000313" key="11">
    <source>
        <dbReference type="EMBL" id="RQP23846.1"/>
    </source>
</evidence>
<keyword evidence="6 7" id="KW-0472">Membrane</keyword>
<dbReference type="InterPro" id="IPR011066">
    <property type="entry name" value="MscS_channel_C_sf"/>
</dbReference>
<keyword evidence="4 7" id="KW-0812">Transmembrane</keyword>
<evidence type="ECO:0000256" key="5">
    <source>
        <dbReference type="ARBA" id="ARBA00022989"/>
    </source>
</evidence>
<feature type="transmembrane region" description="Helical" evidence="7">
    <location>
        <begin position="20"/>
        <end position="39"/>
    </location>
</feature>
<feature type="transmembrane region" description="Helical" evidence="7">
    <location>
        <begin position="167"/>
        <end position="188"/>
    </location>
</feature>
<gene>
    <name evidence="11" type="ORF">DZC73_17175</name>
</gene>
<dbReference type="InterPro" id="IPR052702">
    <property type="entry name" value="MscS-like_channel"/>
</dbReference>
<dbReference type="PANTHER" id="PTHR30347:SF1">
    <property type="entry name" value="MECHANOSENSITIVE CHANNEL MSCK"/>
    <property type="match status" value="1"/>
</dbReference>
<dbReference type="InterPro" id="IPR049142">
    <property type="entry name" value="MS_channel_1st"/>
</dbReference>
<reference evidence="11 12" key="2">
    <citation type="submission" date="2018-12" db="EMBL/GenBank/DDBJ databases">
        <title>Rhizobacter gummiphilus sp. nov., a rubber-degrading bacterium isolated from the soil of a botanical garden in Japan.</title>
        <authorList>
            <person name="Shunsuke S.S."/>
        </authorList>
    </citation>
    <scope>NUCLEOTIDE SEQUENCE [LARGE SCALE GENOMIC DNA]</scope>
    <source>
        <strain evidence="11 12">S-16</strain>
    </source>
</reference>
<protein>
    <submittedName>
        <fullName evidence="11">Mechanosensitive ion channel protein</fullName>
    </submittedName>
</protein>
<evidence type="ECO:0000256" key="1">
    <source>
        <dbReference type="ARBA" id="ARBA00004651"/>
    </source>
</evidence>
<feature type="transmembrane region" description="Helical" evidence="7">
    <location>
        <begin position="241"/>
        <end position="263"/>
    </location>
</feature>
<evidence type="ECO:0000259" key="10">
    <source>
        <dbReference type="Pfam" id="PF21088"/>
    </source>
</evidence>
<feature type="transmembrane region" description="Helical" evidence="7">
    <location>
        <begin position="126"/>
        <end position="147"/>
    </location>
</feature>
<feature type="transmembrane region" description="Helical" evidence="7">
    <location>
        <begin position="59"/>
        <end position="80"/>
    </location>
</feature>
<evidence type="ECO:0000256" key="2">
    <source>
        <dbReference type="ARBA" id="ARBA00008017"/>
    </source>
</evidence>
<dbReference type="Gene3D" id="1.10.287.1260">
    <property type="match status" value="1"/>
</dbReference>
<reference evidence="11 12" key="1">
    <citation type="submission" date="2018-08" db="EMBL/GenBank/DDBJ databases">
        <authorList>
            <person name="Khan S.A."/>
            <person name="Jeon C.O."/>
            <person name="Chun B.H."/>
            <person name="Jeong S.E."/>
        </authorList>
    </citation>
    <scope>NUCLEOTIDE SEQUENCE [LARGE SCALE GENOMIC DNA]</scope>
    <source>
        <strain evidence="11 12">S-16</strain>
    </source>
</reference>
<keyword evidence="5 7" id="KW-1133">Transmembrane helix</keyword>
<feature type="transmembrane region" description="Helical" evidence="7">
    <location>
        <begin position="92"/>
        <end position="114"/>
    </location>
</feature>
<evidence type="ECO:0000256" key="7">
    <source>
        <dbReference type="SAM" id="Phobius"/>
    </source>
</evidence>
<evidence type="ECO:0000313" key="12">
    <source>
        <dbReference type="Proteomes" id="UP000267464"/>
    </source>
</evidence>
<evidence type="ECO:0000256" key="6">
    <source>
        <dbReference type="ARBA" id="ARBA00023136"/>
    </source>
</evidence>
<feature type="domain" description="Mechanosensitive ion channel transmembrane helices 2/3" evidence="10">
    <location>
        <begin position="209"/>
        <end position="250"/>
    </location>
</feature>
<comment type="caution">
    <text evidence="11">The sequence shown here is derived from an EMBL/GenBank/DDBJ whole genome shotgun (WGS) entry which is preliminary data.</text>
</comment>
<dbReference type="Pfam" id="PF00924">
    <property type="entry name" value="MS_channel_2nd"/>
    <property type="match status" value="1"/>
</dbReference>
<dbReference type="EMBL" id="QUSW01000004">
    <property type="protein sequence ID" value="RQP23846.1"/>
    <property type="molecule type" value="Genomic_DNA"/>
</dbReference>
<feature type="domain" description="Mechanosensitive ion channel MscS" evidence="8">
    <location>
        <begin position="252"/>
        <end position="317"/>
    </location>
</feature>
<dbReference type="InterPro" id="IPR010920">
    <property type="entry name" value="LSM_dom_sf"/>
</dbReference>
<feature type="domain" description="Mechanosensitive ion channel MscS C-terminal" evidence="9">
    <location>
        <begin position="327"/>
        <end position="409"/>
    </location>
</feature>
<dbReference type="Gene3D" id="2.30.30.60">
    <property type="match status" value="1"/>
</dbReference>
<dbReference type="GO" id="GO:0005886">
    <property type="term" value="C:plasma membrane"/>
    <property type="evidence" value="ECO:0007669"/>
    <property type="project" value="UniProtKB-SubCell"/>
</dbReference>
<dbReference type="RefSeq" id="WP_124541577.1">
    <property type="nucleotide sequence ID" value="NZ_QUSW01000004.1"/>
</dbReference>
<keyword evidence="12" id="KW-1185">Reference proteome</keyword>
<dbReference type="InterPro" id="IPR006685">
    <property type="entry name" value="MscS_channel_2nd"/>
</dbReference>
<dbReference type="InterPro" id="IPR023408">
    <property type="entry name" value="MscS_beta-dom_sf"/>
</dbReference>
<dbReference type="Gene3D" id="3.30.70.100">
    <property type="match status" value="1"/>
</dbReference>
<dbReference type="OrthoDB" id="9809206at2"/>
<comment type="subcellular location">
    <subcellularLocation>
        <location evidence="1">Cell membrane</location>
        <topology evidence="1">Multi-pass membrane protein</topology>
    </subcellularLocation>
</comment>
<evidence type="ECO:0000259" key="9">
    <source>
        <dbReference type="Pfam" id="PF21082"/>
    </source>
</evidence>
<evidence type="ECO:0000259" key="8">
    <source>
        <dbReference type="Pfam" id="PF00924"/>
    </source>
</evidence>
<dbReference type="AlphaFoldDB" id="A0A3N7HRK6"/>
<dbReference type="Pfam" id="PF21082">
    <property type="entry name" value="MS_channel_3rd"/>
    <property type="match status" value="1"/>
</dbReference>
<evidence type="ECO:0000256" key="3">
    <source>
        <dbReference type="ARBA" id="ARBA00022475"/>
    </source>
</evidence>
<dbReference type="GO" id="GO:0008381">
    <property type="term" value="F:mechanosensitive monoatomic ion channel activity"/>
    <property type="evidence" value="ECO:0007669"/>
    <property type="project" value="UniProtKB-ARBA"/>
</dbReference>
<dbReference type="Pfam" id="PF21088">
    <property type="entry name" value="MS_channel_1st"/>
    <property type="match status" value="1"/>
</dbReference>
<comment type="similarity">
    <text evidence="2">Belongs to the MscS (TC 1.A.23) family.</text>
</comment>
<dbReference type="InterPro" id="IPR049278">
    <property type="entry name" value="MS_channel_C"/>
</dbReference>
<feature type="transmembrane region" description="Helical" evidence="7">
    <location>
        <begin position="209"/>
        <end position="229"/>
    </location>
</feature>
<dbReference type="Proteomes" id="UP000267464">
    <property type="component" value="Unassembled WGS sequence"/>
</dbReference>
<name>A0A3N7HRK6_9BURK</name>
<dbReference type="InterPro" id="IPR011014">
    <property type="entry name" value="MscS_channel_TM-2"/>
</dbReference>
<accession>A0A3N7HRK6</accession>
<organism evidence="11 12">
    <name type="scientific">Piscinibacter terrae</name>
    <dbReference type="NCBI Taxonomy" id="2496871"/>
    <lineage>
        <taxon>Bacteria</taxon>
        <taxon>Pseudomonadati</taxon>
        <taxon>Pseudomonadota</taxon>
        <taxon>Betaproteobacteria</taxon>
        <taxon>Burkholderiales</taxon>
        <taxon>Sphaerotilaceae</taxon>
        <taxon>Piscinibacter</taxon>
    </lineage>
</organism>
<evidence type="ECO:0000256" key="4">
    <source>
        <dbReference type="ARBA" id="ARBA00022692"/>
    </source>
</evidence>
<dbReference type="SUPFAM" id="SSF82861">
    <property type="entry name" value="Mechanosensitive channel protein MscS (YggB), transmembrane region"/>
    <property type="match status" value="1"/>
</dbReference>
<dbReference type="SUPFAM" id="SSF50182">
    <property type="entry name" value="Sm-like ribonucleoproteins"/>
    <property type="match status" value="1"/>
</dbReference>
<proteinExistence type="inferred from homology"/>